<keyword evidence="5 7" id="KW-1133">Transmembrane helix</keyword>
<dbReference type="PANTHER" id="PTHR43163">
    <property type="entry name" value="DIPEPTIDE TRANSPORT SYSTEM PERMEASE PROTEIN DPPB-RELATED"/>
    <property type="match status" value="1"/>
</dbReference>
<keyword evidence="6 7" id="KW-0472">Membrane</keyword>
<feature type="transmembrane region" description="Helical" evidence="7">
    <location>
        <begin position="6"/>
        <end position="27"/>
    </location>
</feature>
<dbReference type="CDD" id="cd06261">
    <property type="entry name" value="TM_PBP2"/>
    <property type="match status" value="1"/>
</dbReference>
<proteinExistence type="inferred from homology"/>
<keyword evidence="2 7" id="KW-0813">Transport</keyword>
<dbReference type="AlphaFoldDB" id="A0A5C8UTD9"/>
<feature type="domain" description="ABC transmembrane type-1" evidence="8">
    <location>
        <begin position="100"/>
        <end position="495"/>
    </location>
</feature>
<feature type="transmembrane region" description="Helical" evidence="7">
    <location>
        <begin position="477"/>
        <end position="499"/>
    </location>
</feature>
<feature type="transmembrane region" description="Helical" evidence="7">
    <location>
        <begin position="281"/>
        <end position="306"/>
    </location>
</feature>
<sequence>MLSFIIRRLGASILVLLVASFLIYNLASLAGDPLGDLRGSTAPNKAALIAARIDQLQLNVPTPLRFFIWLSGILKVFIGQFTLGDSVNGHSVISLVGSSAANTLQLVTAATLLAVIFGVAIGMSTAIRQYSGYDYTVTFLSFLFFSLPAFWVAVLLKLYVAIGFNNFLGSPVISPLSITVISLVSGFIWMSIIGGEGKPRLIVFGSATVITAATLGFLVVTDWFTTPQLGPVLIAVLGALTAVMVTSLTTGLSNRRALYAALITVLIGVALWYPLQFLFAAFPAFWLLGLLGVLSIVVGLAVGYFMGRDDRWPAARTAAISSFLVGLLVLADRLMRSWPDYVQAVGGRPIATVGANTPDLGGSIWLHMIDSYTHLLLPTMSLILISLAGYTRYARASLLEVMNQDYVRTARAKGLTERTVVMRHAFRNAMIPIITVVAFDVGGLIGGAVITETIFAWRGMGSLFTGALKDPLDLNVLMAVFLIVGSFAIVFNILADLAYTALDPRIRVS</sequence>
<dbReference type="Gene3D" id="1.10.3720.10">
    <property type="entry name" value="MetI-like"/>
    <property type="match status" value="1"/>
</dbReference>
<accession>A0A5C8UTD9</accession>
<dbReference type="PROSITE" id="PS50928">
    <property type="entry name" value="ABC_TM1"/>
    <property type="match status" value="1"/>
</dbReference>
<keyword evidence="4 7" id="KW-0812">Transmembrane</keyword>
<evidence type="ECO:0000256" key="3">
    <source>
        <dbReference type="ARBA" id="ARBA00022475"/>
    </source>
</evidence>
<dbReference type="RefSeq" id="WP_147782779.1">
    <property type="nucleotide sequence ID" value="NZ_VRMG01000005.1"/>
</dbReference>
<feature type="transmembrane region" description="Helical" evidence="7">
    <location>
        <begin position="139"/>
        <end position="162"/>
    </location>
</feature>
<evidence type="ECO:0000256" key="1">
    <source>
        <dbReference type="ARBA" id="ARBA00004651"/>
    </source>
</evidence>
<dbReference type="GO" id="GO:0005886">
    <property type="term" value="C:plasma membrane"/>
    <property type="evidence" value="ECO:0007669"/>
    <property type="project" value="UniProtKB-SubCell"/>
</dbReference>
<evidence type="ECO:0000313" key="9">
    <source>
        <dbReference type="EMBL" id="TXN31193.1"/>
    </source>
</evidence>
<dbReference type="Proteomes" id="UP000321379">
    <property type="component" value="Unassembled WGS sequence"/>
</dbReference>
<feature type="transmembrane region" description="Helical" evidence="7">
    <location>
        <begin position="201"/>
        <end position="220"/>
    </location>
</feature>
<dbReference type="InterPro" id="IPR000515">
    <property type="entry name" value="MetI-like"/>
</dbReference>
<name>A0A5C8UTD9_9MICO</name>
<feature type="transmembrane region" description="Helical" evidence="7">
    <location>
        <begin position="232"/>
        <end position="250"/>
    </location>
</feature>
<protein>
    <submittedName>
        <fullName evidence="9">ABC transporter permease</fullName>
    </submittedName>
</protein>
<dbReference type="InterPro" id="IPR035906">
    <property type="entry name" value="MetI-like_sf"/>
</dbReference>
<comment type="caution">
    <text evidence="9">The sequence shown here is derived from an EMBL/GenBank/DDBJ whole genome shotgun (WGS) entry which is preliminary data.</text>
</comment>
<comment type="subcellular location">
    <subcellularLocation>
        <location evidence="1 7">Cell membrane</location>
        <topology evidence="1 7">Multi-pass membrane protein</topology>
    </subcellularLocation>
</comment>
<evidence type="ECO:0000256" key="7">
    <source>
        <dbReference type="RuleBase" id="RU363032"/>
    </source>
</evidence>
<dbReference type="PANTHER" id="PTHR43163:SF9">
    <property type="entry name" value="ABC TRANSPORTER PERMEASE PROTEIN"/>
    <property type="match status" value="1"/>
</dbReference>
<keyword evidence="3" id="KW-1003">Cell membrane</keyword>
<evidence type="ECO:0000313" key="10">
    <source>
        <dbReference type="Proteomes" id="UP000321379"/>
    </source>
</evidence>
<organism evidence="9 10">
    <name type="scientific">Lacisediminihabitans profunda</name>
    <dbReference type="NCBI Taxonomy" id="2594790"/>
    <lineage>
        <taxon>Bacteria</taxon>
        <taxon>Bacillati</taxon>
        <taxon>Actinomycetota</taxon>
        <taxon>Actinomycetes</taxon>
        <taxon>Micrococcales</taxon>
        <taxon>Microbacteriaceae</taxon>
        <taxon>Lacisediminihabitans</taxon>
    </lineage>
</organism>
<evidence type="ECO:0000259" key="8">
    <source>
        <dbReference type="PROSITE" id="PS50928"/>
    </source>
</evidence>
<feature type="transmembrane region" description="Helical" evidence="7">
    <location>
        <begin position="313"/>
        <end position="331"/>
    </location>
</feature>
<evidence type="ECO:0000256" key="2">
    <source>
        <dbReference type="ARBA" id="ARBA00022448"/>
    </source>
</evidence>
<evidence type="ECO:0000256" key="5">
    <source>
        <dbReference type="ARBA" id="ARBA00022989"/>
    </source>
</evidence>
<evidence type="ECO:0000256" key="4">
    <source>
        <dbReference type="ARBA" id="ARBA00022692"/>
    </source>
</evidence>
<dbReference type="EMBL" id="VRMG01000005">
    <property type="protein sequence ID" value="TXN31193.1"/>
    <property type="molecule type" value="Genomic_DNA"/>
</dbReference>
<dbReference type="Pfam" id="PF00528">
    <property type="entry name" value="BPD_transp_1"/>
    <property type="match status" value="1"/>
</dbReference>
<feature type="transmembrane region" description="Helical" evidence="7">
    <location>
        <begin position="431"/>
        <end position="457"/>
    </location>
</feature>
<comment type="similarity">
    <text evidence="7">Belongs to the binding-protein-dependent transport system permease family.</text>
</comment>
<dbReference type="SUPFAM" id="SSF161098">
    <property type="entry name" value="MetI-like"/>
    <property type="match status" value="1"/>
</dbReference>
<gene>
    <name evidence="9" type="ORF">FVP33_06350</name>
</gene>
<dbReference type="GO" id="GO:0055085">
    <property type="term" value="P:transmembrane transport"/>
    <property type="evidence" value="ECO:0007669"/>
    <property type="project" value="InterPro"/>
</dbReference>
<feature type="transmembrane region" description="Helical" evidence="7">
    <location>
        <begin position="103"/>
        <end position="127"/>
    </location>
</feature>
<keyword evidence="10" id="KW-1185">Reference proteome</keyword>
<feature type="transmembrane region" description="Helical" evidence="7">
    <location>
        <begin position="375"/>
        <end position="393"/>
    </location>
</feature>
<evidence type="ECO:0000256" key="6">
    <source>
        <dbReference type="ARBA" id="ARBA00023136"/>
    </source>
</evidence>
<feature type="transmembrane region" description="Helical" evidence="7">
    <location>
        <begin position="257"/>
        <end position="275"/>
    </location>
</feature>
<feature type="transmembrane region" description="Helical" evidence="7">
    <location>
        <begin position="168"/>
        <end position="189"/>
    </location>
</feature>
<reference evidence="9 10" key="1">
    <citation type="submission" date="2019-08" db="EMBL/GenBank/DDBJ databases">
        <title>Bacterial whole genome sequence for Glaciihabitans sp. CHu50b-6-2.</title>
        <authorList>
            <person name="Jin L."/>
        </authorList>
    </citation>
    <scope>NUCLEOTIDE SEQUENCE [LARGE SCALE GENOMIC DNA]</scope>
    <source>
        <strain evidence="9 10">CHu50b-6-2</strain>
    </source>
</reference>